<dbReference type="EMBL" id="JACFXV010000042">
    <property type="protein sequence ID" value="MBA5776339.1"/>
    <property type="molecule type" value="Genomic_DNA"/>
</dbReference>
<evidence type="ECO:0000256" key="5">
    <source>
        <dbReference type="ARBA" id="ARBA00022839"/>
    </source>
</evidence>
<organism evidence="7 8">
    <name type="scientific">Stappia albiluteola</name>
    <dbReference type="NCBI Taxonomy" id="2758565"/>
    <lineage>
        <taxon>Bacteria</taxon>
        <taxon>Pseudomonadati</taxon>
        <taxon>Pseudomonadota</taxon>
        <taxon>Alphaproteobacteria</taxon>
        <taxon>Hyphomicrobiales</taxon>
        <taxon>Stappiaceae</taxon>
        <taxon>Stappia</taxon>
    </lineage>
</organism>
<evidence type="ECO:0000256" key="2">
    <source>
        <dbReference type="ARBA" id="ARBA00022490"/>
    </source>
</evidence>
<evidence type="ECO:0000313" key="8">
    <source>
        <dbReference type="Proteomes" id="UP000541109"/>
    </source>
</evidence>
<dbReference type="GO" id="GO:0008855">
    <property type="term" value="F:exodeoxyribonuclease VII activity"/>
    <property type="evidence" value="ECO:0007669"/>
    <property type="project" value="UniProtKB-UniRule"/>
</dbReference>
<comment type="subcellular location">
    <subcellularLocation>
        <location evidence="6">Cytoplasm</location>
    </subcellularLocation>
</comment>
<name>A0A839ACE0_9HYPH</name>
<dbReference type="PANTHER" id="PTHR34137:SF1">
    <property type="entry name" value="EXODEOXYRIBONUCLEASE 7 SMALL SUBUNIT"/>
    <property type="match status" value="1"/>
</dbReference>
<dbReference type="AlphaFoldDB" id="A0A839ACE0"/>
<evidence type="ECO:0000256" key="1">
    <source>
        <dbReference type="ARBA" id="ARBA00009998"/>
    </source>
</evidence>
<evidence type="ECO:0000256" key="6">
    <source>
        <dbReference type="HAMAP-Rule" id="MF_00337"/>
    </source>
</evidence>
<dbReference type="NCBIfam" id="TIGR01280">
    <property type="entry name" value="xseB"/>
    <property type="match status" value="1"/>
</dbReference>
<dbReference type="Proteomes" id="UP000541109">
    <property type="component" value="Unassembled WGS sequence"/>
</dbReference>
<comment type="subunit">
    <text evidence="6">Heterooligomer composed of large and small subunits.</text>
</comment>
<comment type="catalytic activity">
    <reaction evidence="6">
        <text>Exonucleolytic cleavage in either 5'- to 3'- or 3'- to 5'-direction to yield nucleoside 5'-phosphates.</text>
        <dbReference type="EC" id="3.1.11.6"/>
    </reaction>
</comment>
<dbReference type="NCBIfam" id="NF002139">
    <property type="entry name" value="PRK00977.1-3"/>
    <property type="match status" value="1"/>
</dbReference>
<dbReference type="Pfam" id="PF02609">
    <property type="entry name" value="Exonuc_VII_S"/>
    <property type="match status" value="1"/>
</dbReference>
<protein>
    <recommendedName>
        <fullName evidence="6">Exodeoxyribonuclease 7 small subunit</fullName>
        <ecNumber evidence="6">3.1.11.6</ecNumber>
    </recommendedName>
    <alternativeName>
        <fullName evidence="6">Exodeoxyribonuclease VII small subunit</fullName>
        <shortName evidence="6">Exonuclease VII small subunit</shortName>
    </alternativeName>
</protein>
<keyword evidence="8" id="KW-1185">Reference proteome</keyword>
<dbReference type="EC" id="3.1.11.6" evidence="6"/>
<dbReference type="GO" id="GO:0006308">
    <property type="term" value="P:DNA catabolic process"/>
    <property type="evidence" value="ECO:0007669"/>
    <property type="project" value="UniProtKB-UniRule"/>
</dbReference>
<dbReference type="GO" id="GO:0005829">
    <property type="term" value="C:cytosol"/>
    <property type="evidence" value="ECO:0007669"/>
    <property type="project" value="TreeGrafter"/>
</dbReference>
<keyword evidence="2 6" id="KW-0963">Cytoplasm</keyword>
<dbReference type="PIRSF" id="PIRSF006488">
    <property type="entry name" value="Exonuc_VII_S"/>
    <property type="match status" value="1"/>
</dbReference>
<comment type="function">
    <text evidence="6">Bidirectionally degrades single-stranded DNA into large acid-insoluble oligonucleotides, which are then degraded further into small acid-soluble oligonucleotides.</text>
</comment>
<dbReference type="InterPro" id="IPR037004">
    <property type="entry name" value="Exonuc_VII_ssu_sf"/>
</dbReference>
<dbReference type="Gene3D" id="1.10.287.1040">
    <property type="entry name" value="Exonuclease VII, small subunit"/>
    <property type="match status" value="1"/>
</dbReference>
<gene>
    <name evidence="6" type="primary">xseB</name>
    <name evidence="7" type="ORF">H2509_04275</name>
</gene>
<dbReference type="SUPFAM" id="SSF116842">
    <property type="entry name" value="XseB-like"/>
    <property type="match status" value="1"/>
</dbReference>
<accession>A0A839ACE0</accession>
<evidence type="ECO:0000256" key="4">
    <source>
        <dbReference type="ARBA" id="ARBA00022801"/>
    </source>
</evidence>
<evidence type="ECO:0000313" key="7">
    <source>
        <dbReference type="EMBL" id="MBA5776339.1"/>
    </source>
</evidence>
<sequence>MAKDAAAAEVSNLSFEEALKELEGIVGRLERGDVPLEESIGLYEKGDALRRHCDKLLKAAEAKVEKIQLSQNGDAAGTAPLDVD</sequence>
<comment type="similarity">
    <text evidence="1 6">Belongs to the XseB family.</text>
</comment>
<dbReference type="InterPro" id="IPR003761">
    <property type="entry name" value="Exonuc_VII_S"/>
</dbReference>
<dbReference type="NCBIfam" id="NF002140">
    <property type="entry name" value="PRK00977.1-4"/>
    <property type="match status" value="1"/>
</dbReference>
<dbReference type="PANTHER" id="PTHR34137">
    <property type="entry name" value="EXODEOXYRIBONUCLEASE 7 SMALL SUBUNIT"/>
    <property type="match status" value="1"/>
</dbReference>
<dbReference type="GO" id="GO:0009318">
    <property type="term" value="C:exodeoxyribonuclease VII complex"/>
    <property type="evidence" value="ECO:0007669"/>
    <property type="project" value="UniProtKB-UniRule"/>
</dbReference>
<comment type="caution">
    <text evidence="7">The sequence shown here is derived from an EMBL/GenBank/DDBJ whole genome shotgun (WGS) entry which is preliminary data.</text>
</comment>
<evidence type="ECO:0000256" key="3">
    <source>
        <dbReference type="ARBA" id="ARBA00022722"/>
    </source>
</evidence>
<keyword evidence="3 6" id="KW-0540">Nuclease</keyword>
<dbReference type="RefSeq" id="WP_182162652.1">
    <property type="nucleotide sequence ID" value="NZ_JACFXV010000042.1"/>
</dbReference>
<dbReference type="HAMAP" id="MF_00337">
    <property type="entry name" value="Exonuc_7_S"/>
    <property type="match status" value="1"/>
</dbReference>
<keyword evidence="4 6" id="KW-0378">Hydrolase</keyword>
<proteinExistence type="inferred from homology"/>
<reference evidence="7 8" key="1">
    <citation type="submission" date="2020-07" db="EMBL/GenBank/DDBJ databases">
        <title>Stappia sp., F7233, whole genome shotgun sequencing project.</title>
        <authorList>
            <person name="Jiang S."/>
            <person name="Liu Z.W."/>
            <person name="Du Z.J."/>
        </authorList>
    </citation>
    <scope>NUCLEOTIDE SEQUENCE [LARGE SCALE GENOMIC DNA]</scope>
    <source>
        <strain evidence="7 8">F7233</strain>
    </source>
</reference>
<keyword evidence="5 6" id="KW-0269">Exonuclease</keyword>